<accession>X1E8J3</accession>
<feature type="transmembrane region" description="Helical" evidence="1">
    <location>
        <begin position="21"/>
        <end position="42"/>
    </location>
</feature>
<keyword evidence="1" id="KW-1133">Transmembrane helix</keyword>
<keyword evidence="1" id="KW-0472">Membrane</keyword>
<protein>
    <submittedName>
        <fullName evidence="2">Uncharacterized protein</fullName>
    </submittedName>
</protein>
<name>X1E8J3_9ZZZZ</name>
<evidence type="ECO:0000313" key="2">
    <source>
        <dbReference type="EMBL" id="GAH13469.1"/>
    </source>
</evidence>
<evidence type="ECO:0000256" key="1">
    <source>
        <dbReference type="SAM" id="Phobius"/>
    </source>
</evidence>
<proteinExistence type="predicted"/>
<organism evidence="2">
    <name type="scientific">marine sediment metagenome</name>
    <dbReference type="NCBI Taxonomy" id="412755"/>
    <lineage>
        <taxon>unclassified sequences</taxon>
        <taxon>metagenomes</taxon>
        <taxon>ecological metagenomes</taxon>
    </lineage>
</organism>
<keyword evidence="1" id="KW-0812">Transmembrane</keyword>
<reference evidence="2" key="1">
    <citation type="journal article" date="2014" name="Front. Microbiol.">
        <title>High frequency of phylogenetically diverse reductive dehalogenase-homologous genes in deep subseafloor sedimentary metagenomes.</title>
        <authorList>
            <person name="Kawai M."/>
            <person name="Futagami T."/>
            <person name="Toyoda A."/>
            <person name="Takaki Y."/>
            <person name="Nishi S."/>
            <person name="Hori S."/>
            <person name="Arai W."/>
            <person name="Tsubouchi T."/>
            <person name="Morono Y."/>
            <person name="Uchiyama I."/>
            <person name="Ito T."/>
            <person name="Fujiyama A."/>
            <person name="Inagaki F."/>
            <person name="Takami H."/>
        </authorList>
    </citation>
    <scope>NUCLEOTIDE SEQUENCE</scope>
    <source>
        <strain evidence="2">Expedition CK06-06</strain>
    </source>
</reference>
<dbReference type="EMBL" id="BART01030035">
    <property type="protein sequence ID" value="GAH13469.1"/>
    <property type="molecule type" value="Genomic_DNA"/>
</dbReference>
<comment type="caution">
    <text evidence="2">The sequence shown here is derived from an EMBL/GenBank/DDBJ whole genome shotgun (WGS) entry which is preliminary data.</text>
</comment>
<feature type="transmembrane region" description="Helical" evidence="1">
    <location>
        <begin position="54"/>
        <end position="75"/>
    </location>
</feature>
<gene>
    <name evidence="2" type="ORF">S01H4_52547</name>
</gene>
<sequence length="89" mass="10250">MKKLRKRIKNINEKFNTKKGLILVGLHVGFCMWLFRSLTLIYRGQNLTSTLLSSVIWGIGWTIPLCLAGILKGYLKKDKKTKELSKNEI</sequence>
<dbReference type="AlphaFoldDB" id="X1E8J3"/>